<accession>A0A3F3HI41</accession>
<gene>
    <name evidence="1" type="ORF">FTRO_0110180</name>
</gene>
<protein>
    <recommendedName>
        <fullName evidence="2">Phage portal protein</fullName>
    </recommendedName>
</protein>
<dbReference type="EMBL" id="DF968088">
    <property type="protein sequence ID" value="GAP04883.1"/>
    <property type="molecule type" value="Genomic_DNA"/>
</dbReference>
<dbReference type="SUPFAM" id="SSF69279">
    <property type="entry name" value="Phage tail proteins"/>
    <property type="match status" value="1"/>
</dbReference>
<reference evidence="1" key="1">
    <citation type="journal article" date="2015" name="BMC Genomics">
        <title>Comparative genomics of Fructobacillus spp. and Leuconostoc spp. reveals niche-specific evolution of Fructobacillus spp.</title>
        <authorList>
            <person name="Endo A."/>
            <person name="Tanizawa Y."/>
            <person name="Tanaka N."/>
            <person name="Maeno S."/>
            <person name="Kumar H."/>
            <person name="Shiwa Y."/>
            <person name="Okada S."/>
            <person name="Yoshikawa H."/>
            <person name="Dicks L."/>
            <person name="Nakagawa J."/>
            <person name="Arita M."/>
        </authorList>
    </citation>
    <scope>NUCLEOTIDE SEQUENCE [LARGE SCALE GENOMIC DNA]</scope>
    <source>
        <strain evidence="1">F214-1</strain>
    </source>
</reference>
<name>A0A3F3HI41_9LACO</name>
<dbReference type="Proteomes" id="UP000064514">
    <property type="component" value="Unassembled WGS sequence"/>
</dbReference>
<dbReference type="Gene3D" id="2.30.110.40">
    <property type="entry name" value="Phage tail tube protein"/>
    <property type="match status" value="1"/>
</dbReference>
<evidence type="ECO:0000313" key="1">
    <source>
        <dbReference type="EMBL" id="GAP04883.1"/>
    </source>
</evidence>
<dbReference type="RefSeq" id="WP_059394223.1">
    <property type="nucleotide sequence ID" value="NZ_DF968088.1"/>
</dbReference>
<proteinExistence type="predicted"/>
<dbReference type="InterPro" id="IPR018989">
    <property type="entry name" value="DUF2001"/>
</dbReference>
<organism evidence="1">
    <name type="scientific">Fructobacillus tropaeoli</name>
    <dbReference type="NCBI Taxonomy" id="709323"/>
    <lineage>
        <taxon>Bacteria</taxon>
        <taxon>Bacillati</taxon>
        <taxon>Bacillota</taxon>
        <taxon>Bacilli</taxon>
        <taxon>Lactobacillales</taxon>
        <taxon>Lactobacillaceae</taxon>
        <taxon>Fructobacillus</taxon>
    </lineage>
</organism>
<dbReference type="AlphaFoldDB" id="A0A3F3HI41"/>
<dbReference type="Pfam" id="PF09393">
    <property type="entry name" value="DUF2001"/>
    <property type="match status" value="1"/>
</dbReference>
<dbReference type="STRING" id="709323.GCA_001047135_01446"/>
<dbReference type="InterPro" id="IPR038628">
    <property type="entry name" value="XkdM-like_sf"/>
</dbReference>
<sequence length="150" mass="16525">MAFTKPGDVISSKEGRVVASIDGNNVLLAEVEEFEAKLEGNVEEIALLGRRMKGHKMTSMEGTGSVTLYHISSRFAEIADKWINQGIYPDISITVTVEDPSSAAGKQVFQIMGVTFKDAMLASLKADDGLLEQDFDITFDDFRILQKFND</sequence>
<evidence type="ECO:0008006" key="2">
    <source>
        <dbReference type="Google" id="ProtNLM"/>
    </source>
</evidence>